<proteinExistence type="predicted"/>
<reference evidence="1 2" key="1">
    <citation type="submission" date="2016-10" db="EMBL/GenBank/DDBJ databases">
        <authorList>
            <person name="de Groot N.N."/>
        </authorList>
    </citation>
    <scope>NUCLEOTIDE SEQUENCE [LARGE SCALE GENOMIC DNA]</scope>
    <source>
        <strain evidence="1 2">CGMCC 1.3702</strain>
    </source>
</reference>
<evidence type="ECO:0000313" key="1">
    <source>
        <dbReference type="EMBL" id="SFA89398.1"/>
    </source>
</evidence>
<name>A0A1I0WMH0_9BACI</name>
<gene>
    <name evidence="1" type="ORF">SAMN04488072_103116</name>
</gene>
<dbReference type="EMBL" id="FOJW01000003">
    <property type="protein sequence ID" value="SFA89398.1"/>
    <property type="molecule type" value="Genomic_DNA"/>
</dbReference>
<dbReference type="AlphaFoldDB" id="A0A1I0WMH0"/>
<evidence type="ECO:0000313" key="2">
    <source>
        <dbReference type="Proteomes" id="UP000198642"/>
    </source>
</evidence>
<protein>
    <submittedName>
        <fullName evidence="1">YolD-like protein</fullName>
    </submittedName>
</protein>
<dbReference type="Pfam" id="PF08863">
    <property type="entry name" value="YolD"/>
    <property type="match status" value="1"/>
</dbReference>
<accession>A0A1I0WMH0</accession>
<dbReference type="InterPro" id="IPR014962">
    <property type="entry name" value="YolD"/>
</dbReference>
<keyword evidence="2" id="KW-1185">Reference proteome</keyword>
<dbReference type="Proteomes" id="UP000198642">
    <property type="component" value="Unassembled WGS sequence"/>
</dbReference>
<sequence length="96" mass="11381">MMPEHEEMIRQLWAEQEYKEKPILDEQKQFEINSKLQLALSNDLTVEIEYYSHDLHDFQKIKGKLLIVDNLARVLQFDDEDSTVIALDEVMEVTVD</sequence>
<organism evidence="1 2">
    <name type="scientific">Lentibacillus halodurans</name>
    <dbReference type="NCBI Taxonomy" id="237679"/>
    <lineage>
        <taxon>Bacteria</taxon>
        <taxon>Bacillati</taxon>
        <taxon>Bacillota</taxon>
        <taxon>Bacilli</taxon>
        <taxon>Bacillales</taxon>
        <taxon>Bacillaceae</taxon>
        <taxon>Lentibacillus</taxon>
    </lineage>
</organism>